<comment type="subcellular location">
    <subcellularLocation>
        <location evidence="1">Membrane</location>
        <topology evidence="1">Multi-pass membrane protein</topology>
    </subcellularLocation>
</comment>
<dbReference type="InterPro" id="IPR050794">
    <property type="entry name" value="CPA2_transporter"/>
</dbReference>
<dbReference type="InterPro" id="IPR038770">
    <property type="entry name" value="Na+/solute_symporter_sf"/>
</dbReference>
<keyword evidence="3" id="KW-0633">Potassium transport</keyword>
<dbReference type="PANTHER" id="PTHR32468:SF96">
    <property type="entry name" value="CATION_H(+) ANTIPORTER 26-RELATED"/>
    <property type="match status" value="1"/>
</dbReference>
<evidence type="ECO:0000256" key="2">
    <source>
        <dbReference type="ARBA" id="ARBA00022448"/>
    </source>
</evidence>
<keyword evidence="5" id="KW-0406">Ion transport</keyword>
<feature type="transmembrane region" description="Helical" evidence="6">
    <location>
        <begin position="27"/>
        <end position="50"/>
    </location>
</feature>
<dbReference type="OrthoDB" id="1724315at2759"/>
<dbReference type="EMBL" id="QEFC01002303">
    <property type="protein sequence ID" value="KAE9453241.1"/>
    <property type="molecule type" value="Genomic_DNA"/>
</dbReference>
<dbReference type="GO" id="GO:0016020">
    <property type="term" value="C:membrane"/>
    <property type="evidence" value="ECO:0007669"/>
    <property type="project" value="UniProtKB-SubCell"/>
</dbReference>
<protein>
    <recommendedName>
        <fullName evidence="9">Cation/H+ exchanger domain-containing protein</fullName>
    </recommendedName>
</protein>
<keyword evidence="6" id="KW-0812">Transmembrane</keyword>
<evidence type="ECO:0008006" key="9">
    <source>
        <dbReference type="Google" id="ProtNLM"/>
    </source>
</evidence>
<name>A0A6A4LBE3_9ERIC</name>
<dbReference type="GO" id="GO:0006813">
    <property type="term" value="P:potassium ion transport"/>
    <property type="evidence" value="ECO:0007669"/>
    <property type="project" value="UniProtKB-KW"/>
</dbReference>
<gene>
    <name evidence="7" type="ORF">C3L33_14869</name>
</gene>
<keyword evidence="4" id="KW-0630">Potassium</keyword>
<feature type="transmembrane region" description="Helical" evidence="6">
    <location>
        <begin position="234"/>
        <end position="254"/>
    </location>
</feature>
<dbReference type="GO" id="GO:0006885">
    <property type="term" value="P:regulation of pH"/>
    <property type="evidence" value="ECO:0007669"/>
    <property type="project" value="TreeGrafter"/>
</dbReference>
<dbReference type="PANTHER" id="PTHR32468">
    <property type="entry name" value="CATION/H + ANTIPORTER"/>
    <property type="match status" value="1"/>
</dbReference>
<evidence type="ECO:0000313" key="7">
    <source>
        <dbReference type="EMBL" id="KAE9453241.1"/>
    </source>
</evidence>
<keyword evidence="8" id="KW-1185">Reference proteome</keyword>
<feature type="transmembrane region" description="Helical" evidence="6">
    <location>
        <begin position="100"/>
        <end position="119"/>
    </location>
</feature>
<evidence type="ECO:0000256" key="3">
    <source>
        <dbReference type="ARBA" id="ARBA00022538"/>
    </source>
</evidence>
<organism evidence="7 8">
    <name type="scientific">Rhododendron williamsianum</name>
    <dbReference type="NCBI Taxonomy" id="262921"/>
    <lineage>
        <taxon>Eukaryota</taxon>
        <taxon>Viridiplantae</taxon>
        <taxon>Streptophyta</taxon>
        <taxon>Embryophyta</taxon>
        <taxon>Tracheophyta</taxon>
        <taxon>Spermatophyta</taxon>
        <taxon>Magnoliopsida</taxon>
        <taxon>eudicotyledons</taxon>
        <taxon>Gunneridae</taxon>
        <taxon>Pentapetalae</taxon>
        <taxon>asterids</taxon>
        <taxon>Ericales</taxon>
        <taxon>Ericaceae</taxon>
        <taxon>Ericoideae</taxon>
        <taxon>Rhodoreae</taxon>
        <taxon>Rhododendron</taxon>
    </lineage>
</organism>
<dbReference type="Gene3D" id="1.20.1530.20">
    <property type="match status" value="1"/>
</dbReference>
<evidence type="ECO:0000256" key="6">
    <source>
        <dbReference type="SAM" id="Phobius"/>
    </source>
</evidence>
<evidence type="ECO:0000256" key="4">
    <source>
        <dbReference type="ARBA" id="ARBA00022958"/>
    </source>
</evidence>
<evidence type="ECO:0000313" key="8">
    <source>
        <dbReference type="Proteomes" id="UP000428333"/>
    </source>
</evidence>
<feature type="transmembrane region" description="Helical" evidence="6">
    <location>
        <begin position="70"/>
        <end position="88"/>
    </location>
</feature>
<proteinExistence type="predicted"/>
<feature type="non-terminal residue" evidence="7">
    <location>
        <position position="1"/>
    </location>
</feature>
<dbReference type="GO" id="GO:0098662">
    <property type="term" value="P:inorganic cation transmembrane transport"/>
    <property type="evidence" value="ECO:0007669"/>
    <property type="project" value="TreeGrafter"/>
</dbReference>
<feature type="transmembrane region" description="Helical" evidence="6">
    <location>
        <begin position="183"/>
        <end position="203"/>
    </location>
</feature>
<reference evidence="7 8" key="1">
    <citation type="journal article" date="2019" name="Genome Biol. Evol.">
        <title>The Rhododendron genome and chromosomal organization provide insight into shared whole-genome duplications across the heath family (Ericaceae).</title>
        <authorList>
            <person name="Soza V.L."/>
            <person name="Lindsley D."/>
            <person name="Waalkes A."/>
            <person name="Ramage E."/>
            <person name="Patwardhan R.P."/>
            <person name="Burton J.N."/>
            <person name="Adey A."/>
            <person name="Kumar A."/>
            <person name="Qiu R."/>
            <person name="Shendure J."/>
            <person name="Hall B."/>
        </authorList>
    </citation>
    <scope>NUCLEOTIDE SEQUENCE [LARGE SCALE GENOMIC DNA]</scope>
    <source>
        <strain evidence="7">RSF 1966-606</strain>
    </source>
</reference>
<dbReference type="Proteomes" id="UP000428333">
    <property type="component" value="Linkage Group LG09"/>
</dbReference>
<keyword evidence="2" id="KW-0813">Transport</keyword>
<dbReference type="GO" id="GO:0012505">
    <property type="term" value="C:endomembrane system"/>
    <property type="evidence" value="ECO:0007669"/>
    <property type="project" value="TreeGrafter"/>
</dbReference>
<evidence type="ECO:0000256" key="5">
    <source>
        <dbReference type="ARBA" id="ARBA00023065"/>
    </source>
</evidence>
<dbReference type="AlphaFoldDB" id="A0A6A4LBE3"/>
<keyword evidence="6" id="KW-1133">Transmembrane helix</keyword>
<comment type="caution">
    <text evidence="7">The sequence shown here is derived from an EMBL/GenBank/DDBJ whole genome shotgun (WGS) entry which is preliminary data.</text>
</comment>
<sequence>MAAKTSFQVTSFLLEDLSLLNSELGRLVLSSALISSIGCRIFGTYNAYYAWSKMLHFRTLDYFRTEIPRAISILAIIFVLRPFMFWLMRRIPEGRPIKESHFFVMTVMFLTVSFAYEFLGYSAPLGAMILGLCVPPGRPLGSGVVEKLETFISAVLLPTYIVDVGRYVDIFQISMAHYIQAEIIILLSFSAKLAAGVIPSVIWRMPYKDSFALGLLLSAQGFFDILYFKLFYRYGVMLYYVFLIMLSNSLIISLSQSQSQSLPSGACLFMAMAQQQLCY</sequence>
<accession>A0A6A4LBE3</accession>
<keyword evidence="6" id="KW-0472">Membrane</keyword>
<evidence type="ECO:0000256" key="1">
    <source>
        <dbReference type="ARBA" id="ARBA00004141"/>
    </source>
</evidence>